<dbReference type="AlphaFoldDB" id="A0A0E9W1H6"/>
<name>A0A0E9W1H6_ANGAN</name>
<organism evidence="1">
    <name type="scientific">Anguilla anguilla</name>
    <name type="common">European freshwater eel</name>
    <name type="synonym">Muraena anguilla</name>
    <dbReference type="NCBI Taxonomy" id="7936"/>
    <lineage>
        <taxon>Eukaryota</taxon>
        <taxon>Metazoa</taxon>
        <taxon>Chordata</taxon>
        <taxon>Craniata</taxon>
        <taxon>Vertebrata</taxon>
        <taxon>Euteleostomi</taxon>
        <taxon>Actinopterygii</taxon>
        <taxon>Neopterygii</taxon>
        <taxon>Teleostei</taxon>
        <taxon>Anguilliformes</taxon>
        <taxon>Anguillidae</taxon>
        <taxon>Anguilla</taxon>
    </lineage>
</organism>
<proteinExistence type="predicted"/>
<accession>A0A0E9W1H6</accession>
<sequence>MWLILALACMLESLRINSRQKLSFSFKLSGSDAASTSASYENKAFGLAFSMACKYASSFKTACVIH</sequence>
<dbReference type="EMBL" id="GBXM01024386">
    <property type="protein sequence ID" value="JAH84191.1"/>
    <property type="molecule type" value="Transcribed_RNA"/>
</dbReference>
<protein>
    <submittedName>
        <fullName evidence="1">Uncharacterized protein</fullName>
    </submittedName>
</protein>
<reference evidence="1" key="2">
    <citation type="journal article" date="2015" name="Fish Shellfish Immunol.">
        <title>Early steps in the European eel (Anguilla anguilla)-Vibrio vulnificus interaction in the gills: Role of the RtxA13 toxin.</title>
        <authorList>
            <person name="Callol A."/>
            <person name="Pajuelo D."/>
            <person name="Ebbesson L."/>
            <person name="Teles M."/>
            <person name="MacKenzie S."/>
            <person name="Amaro C."/>
        </authorList>
    </citation>
    <scope>NUCLEOTIDE SEQUENCE</scope>
</reference>
<reference evidence="1" key="1">
    <citation type="submission" date="2014-11" db="EMBL/GenBank/DDBJ databases">
        <authorList>
            <person name="Amaro Gonzalez C."/>
        </authorList>
    </citation>
    <scope>NUCLEOTIDE SEQUENCE</scope>
</reference>
<evidence type="ECO:0000313" key="1">
    <source>
        <dbReference type="EMBL" id="JAH84191.1"/>
    </source>
</evidence>